<dbReference type="Proteomes" id="UP001383192">
    <property type="component" value="Unassembled WGS sequence"/>
</dbReference>
<name>A0AAW0BQN3_9AGAR</name>
<accession>A0AAW0BQN3</accession>
<proteinExistence type="predicted"/>
<keyword evidence="1" id="KW-0812">Transmembrane</keyword>
<dbReference type="AlphaFoldDB" id="A0AAW0BQN3"/>
<keyword evidence="1" id="KW-1133">Transmembrane helix</keyword>
<organism evidence="2 3">
    <name type="scientific">Paramarasmius palmivorus</name>
    <dbReference type="NCBI Taxonomy" id="297713"/>
    <lineage>
        <taxon>Eukaryota</taxon>
        <taxon>Fungi</taxon>
        <taxon>Dikarya</taxon>
        <taxon>Basidiomycota</taxon>
        <taxon>Agaricomycotina</taxon>
        <taxon>Agaricomycetes</taxon>
        <taxon>Agaricomycetidae</taxon>
        <taxon>Agaricales</taxon>
        <taxon>Marasmiineae</taxon>
        <taxon>Marasmiaceae</taxon>
        <taxon>Paramarasmius</taxon>
    </lineage>
</organism>
<feature type="transmembrane region" description="Helical" evidence="1">
    <location>
        <begin position="20"/>
        <end position="40"/>
    </location>
</feature>
<gene>
    <name evidence="2" type="ORF">VNI00_014783</name>
</gene>
<evidence type="ECO:0000313" key="2">
    <source>
        <dbReference type="EMBL" id="KAK7028943.1"/>
    </source>
</evidence>
<dbReference type="EMBL" id="JAYKXP010000086">
    <property type="protein sequence ID" value="KAK7028943.1"/>
    <property type="molecule type" value="Genomic_DNA"/>
</dbReference>
<comment type="caution">
    <text evidence="2">The sequence shown here is derived from an EMBL/GenBank/DDBJ whole genome shotgun (WGS) entry which is preliminary data.</text>
</comment>
<evidence type="ECO:0000256" key="1">
    <source>
        <dbReference type="SAM" id="Phobius"/>
    </source>
</evidence>
<protein>
    <submittedName>
        <fullName evidence="2">Uncharacterized protein</fullName>
    </submittedName>
</protein>
<sequence>MDPASNSSGQNSLMLTGHTTIGLICIIGGTTLLMLLYCVYSRNRRHIETEEDNLHERRRERARIARGEAGEKGGGVAKEPPSFWEVRVDFGPKVTNTQTTRRFTPTQRLDLKNPNIIPLSASSLPLPSSDITLDQSQITRTLSFPPPPTSPKPNAHIPTSTSPQMLQLSTLILLPTQTPLSKLAPHTFPEMAIGALESHVYEVCPSEAESANKKGWFGFERGMRRSSPRR</sequence>
<evidence type="ECO:0000313" key="3">
    <source>
        <dbReference type="Proteomes" id="UP001383192"/>
    </source>
</evidence>
<reference evidence="2 3" key="1">
    <citation type="submission" date="2024-01" db="EMBL/GenBank/DDBJ databases">
        <title>A draft genome for a cacao thread blight-causing isolate of Paramarasmius palmivorus.</title>
        <authorList>
            <person name="Baruah I.K."/>
            <person name="Bukari Y."/>
            <person name="Amoako-Attah I."/>
            <person name="Meinhardt L.W."/>
            <person name="Bailey B.A."/>
            <person name="Cohen S.P."/>
        </authorList>
    </citation>
    <scope>NUCLEOTIDE SEQUENCE [LARGE SCALE GENOMIC DNA]</scope>
    <source>
        <strain evidence="2 3">GH-12</strain>
    </source>
</reference>
<keyword evidence="3" id="KW-1185">Reference proteome</keyword>
<keyword evidence="1" id="KW-0472">Membrane</keyword>